<accession>A0A1H0ZAS9</accession>
<dbReference type="AlphaFoldDB" id="A0A1H0ZAS9"/>
<name>A0A1H0ZAS9_NATTX</name>
<dbReference type="InterPro" id="IPR006311">
    <property type="entry name" value="TAT_signal"/>
</dbReference>
<proteinExistence type="predicted"/>
<sequence>MVDRTQPSRRTALRTIGSLATVLTATGVAGARSSPSADSSTDCRRNAQRYVATVDRIVDGRHVVLLLEEDGETVDQLVVPAEEMDVEETDILIVLVEDDELLAYWHIPERPSD</sequence>
<dbReference type="RefSeq" id="WP_090376004.1">
    <property type="nucleotide sequence ID" value="NZ_FNLC01000001.1"/>
</dbReference>
<dbReference type="Proteomes" id="UP000198848">
    <property type="component" value="Unassembled WGS sequence"/>
</dbReference>
<dbReference type="PROSITE" id="PS51318">
    <property type="entry name" value="TAT"/>
    <property type="match status" value="1"/>
</dbReference>
<evidence type="ECO:0000313" key="1">
    <source>
        <dbReference type="EMBL" id="SDQ24186.1"/>
    </source>
</evidence>
<keyword evidence="2" id="KW-1185">Reference proteome</keyword>
<gene>
    <name evidence="1" type="ORF">SAMN04489842_0194</name>
</gene>
<dbReference type="OrthoDB" id="205932at2157"/>
<organism evidence="1 2">
    <name type="scientific">Natronobacterium texcoconense</name>
    <dbReference type="NCBI Taxonomy" id="1095778"/>
    <lineage>
        <taxon>Archaea</taxon>
        <taxon>Methanobacteriati</taxon>
        <taxon>Methanobacteriota</taxon>
        <taxon>Stenosarchaea group</taxon>
        <taxon>Halobacteria</taxon>
        <taxon>Halobacteriales</taxon>
        <taxon>Natrialbaceae</taxon>
        <taxon>Natronobacterium</taxon>
    </lineage>
</organism>
<reference evidence="2" key="1">
    <citation type="submission" date="2016-10" db="EMBL/GenBank/DDBJ databases">
        <authorList>
            <person name="Varghese N."/>
            <person name="Submissions S."/>
        </authorList>
    </citation>
    <scope>NUCLEOTIDE SEQUENCE [LARGE SCALE GENOMIC DNA]</scope>
    <source>
        <strain evidence="2">DSM 24767</strain>
    </source>
</reference>
<dbReference type="EMBL" id="FNLC01000001">
    <property type="protein sequence ID" value="SDQ24186.1"/>
    <property type="molecule type" value="Genomic_DNA"/>
</dbReference>
<protein>
    <submittedName>
        <fullName evidence="1">Uncharacterized protein</fullName>
    </submittedName>
</protein>
<evidence type="ECO:0000313" key="2">
    <source>
        <dbReference type="Proteomes" id="UP000198848"/>
    </source>
</evidence>